<evidence type="ECO:0000256" key="4">
    <source>
        <dbReference type="SAM" id="Phobius"/>
    </source>
</evidence>
<dbReference type="Gene3D" id="3.90.1310.10">
    <property type="entry name" value="Penicillin-binding protein 2a (Domain 2)"/>
    <property type="match status" value="1"/>
</dbReference>
<gene>
    <name evidence="6" type="ORF">FC21_GL000707</name>
</gene>
<dbReference type="InterPro" id="IPR005543">
    <property type="entry name" value="PASTA_dom"/>
</dbReference>
<dbReference type="CDD" id="cd06576">
    <property type="entry name" value="PASTA_Pbp2x-like_1"/>
    <property type="match status" value="1"/>
</dbReference>
<accession>A0A0R1US48</accession>
<dbReference type="InterPro" id="IPR036138">
    <property type="entry name" value="PBP_dimer_sf"/>
</dbReference>
<evidence type="ECO:0000259" key="5">
    <source>
        <dbReference type="PROSITE" id="PS51178"/>
    </source>
</evidence>
<comment type="caution">
    <text evidence="6">The sequence shown here is derived from an EMBL/GenBank/DDBJ whole genome shotgun (WGS) entry which is preliminary data.</text>
</comment>
<dbReference type="GO" id="GO:0071555">
    <property type="term" value="P:cell wall organization"/>
    <property type="evidence" value="ECO:0007669"/>
    <property type="project" value="TreeGrafter"/>
</dbReference>
<proteinExistence type="inferred from homology"/>
<dbReference type="AlphaFoldDB" id="A0A0R1US48"/>
<keyword evidence="3 4" id="KW-0472">Membrane</keyword>
<sequence>MLRIGRKSKKIKNQKRDRKYFGMWLFFTFVALFVVFIGRFAYIAVAKRSQGNNIEALAQQRYTSSATIQAKRGKILDINGNALATNTNRYTVYAILSHSYRSSTGKKMYVQDKRKTAKILAKELGLSQKKVYKLLNPKNKKTFQVQFGAKGTNLTVSEMLRIKEHHLPGIQFMKVPARSYPEGDFLSQILGQTAMKTDPKTRQDKLVGTMGIEQALNSILTGENGIKSVSQDIYGYRLTGSETGGRKVKNGGNVYTTIDSQIQNMLETSVESVNNRVHPESMTAIIADAKTGRIIAATQRPNLTSDKPSWVNALTQTTYEPGSVMKMFALSAAIDAGKFNPNKTFTSGTYAMGGGRITDWQPSGWGTITYREAIDRSSNVGFAHIEQDMGAKTWRKYIHRFGFLTPVEMKGLGPQAAGQTSFKGLLEQANTSFGQGITVTGMQVIQAMTAIANNGKMMQPYIISKVTDDKDNVISKTKPKEIGTPITAQTAKRVRNYLKGVIYNDDGTGQVYKVDGYTIAGKTGTAQIASPSGGYEKGEYDYIYSFAGFAPANHPRYLIYVTMKKPKNNQQAPEKNISQVTTPIIKFLLDRDRTNYTKHPGTIKVPNVVGKEIDKAEKQLTKQHLTVTVLGNKQTVKSQNIAPQMRVMVNQRIFLLTGGKVQMPDLKDWSQADVQTLSQILNLPVKMTGHGYVTDQSIKAGQEIKANQTLVIRLKQK</sequence>
<evidence type="ECO:0000256" key="3">
    <source>
        <dbReference type="ARBA" id="ARBA00023136"/>
    </source>
</evidence>
<dbReference type="Proteomes" id="UP000051084">
    <property type="component" value="Unassembled WGS sequence"/>
</dbReference>
<name>A0A0R1US48_9LACO</name>
<dbReference type="STRING" id="417373.GCA_001570685_01057"/>
<dbReference type="Pfam" id="PF03717">
    <property type="entry name" value="PBP_dimer"/>
    <property type="match status" value="1"/>
</dbReference>
<dbReference type="SMART" id="SM00740">
    <property type="entry name" value="PASTA"/>
    <property type="match status" value="2"/>
</dbReference>
<dbReference type="EMBL" id="AZGC01000014">
    <property type="protein sequence ID" value="KRL96009.1"/>
    <property type="molecule type" value="Genomic_DNA"/>
</dbReference>
<dbReference type="SUPFAM" id="SSF54184">
    <property type="entry name" value="Penicillin-binding protein 2x (pbp-2x), c-terminal domain"/>
    <property type="match status" value="2"/>
</dbReference>
<dbReference type="PROSITE" id="PS51178">
    <property type="entry name" value="PASTA"/>
    <property type="match status" value="1"/>
</dbReference>
<feature type="transmembrane region" description="Helical" evidence="4">
    <location>
        <begin position="21"/>
        <end position="42"/>
    </location>
</feature>
<keyword evidence="4" id="KW-1133">Transmembrane helix</keyword>
<dbReference type="SUPFAM" id="SSF56519">
    <property type="entry name" value="Penicillin binding protein dimerisation domain"/>
    <property type="match status" value="1"/>
</dbReference>
<reference evidence="6 7" key="1">
    <citation type="journal article" date="2015" name="Genome Announc.">
        <title>Expanding the biotechnology potential of lactobacilli through comparative genomics of 213 strains and associated genera.</title>
        <authorList>
            <person name="Sun Z."/>
            <person name="Harris H.M."/>
            <person name="McCann A."/>
            <person name="Guo C."/>
            <person name="Argimon S."/>
            <person name="Zhang W."/>
            <person name="Yang X."/>
            <person name="Jeffery I.B."/>
            <person name="Cooney J.C."/>
            <person name="Kagawa T.F."/>
            <person name="Liu W."/>
            <person name="Song Y."/>
            <person name="Salvetti E."/>
            <person name="Wrobel A."/>
            <person name="Rasinkangas P."/>
            <person name="Parkhill J."/>
            <person name="Rea M.C."/>
            <person name="O'Sullivan O."/>
            <person name="Ritari J."/>
            <person name="Douillard F.P."/>
            <person name="Paul Ross R."/>
            <person name="Yang R."/>
            <person name="Briner A.E."/>
            <person name="Felis G.E."/>
            <person name="de Vos W.M."/>
            <person name="Barrangou R."/>
            <person name="Klaenhammer T.R."/>
            <person name="Caufield P.W."/>
            <person name="Cui Y."/>
            <person name="Zhang H."/>
            <person name="O'Toole P.W."/>
        </authorList>
    </citation>
    <scope>NUCLEOTIDE SEQUENCE [LARGE SCALE GENOMIC DNA]</scope>
    <source>
        <strain evidence="6 7">DSM 18793</strain>
    </source>
</reference>
<evidence type="ECO:0000256" key="2">
    <source>
        <dbReference type="ARBA" id="ARBA00007171"/>
    </source>
</evidence>
<dbReference type="SUPFAM" id="SSF56601">
    <property type="entry name" value="beta-lactamase/transpeptidase-like"/>
    <property type="match status" value="1"/>
</dbReference>
<dbReference type="PANTHER" id="PTHR30627">
    <property type="entry name" value="PEPTIDOGLYCAN D,D-TRANSPEPTIDASE"/>
    <property type="match status" value="1"/>
</dbReference>
<dbReference type="GO" id="GO:0008658">
    <property type="term" value="F:penicillin binding"/>
    <property type="evidence" value="ECO:0007669"/>
    <property type="project" value="InterPro"/>
</dbReference>
<dbReference type="Pfam" id="PF03793">
    <property type="entry name" value="PASTA"/>
    <property type="match status" value="2"/>
</dbReference>
<dbReference type="Gene3D" id="2.20.70.70">
    <property type="match status" value="1"/>
</dbReference>
<keyword evidence="7" id="KW-1185">Reference proteome</keyword>
<dbReference type="PANTHER" id="PTHR30627:SF26">
    <property type="entry name" value="PENICILLIN-BINDING PROTEIN 2B"/>
    <property type="match status" value="1"/>
</dbReference>
<dbReference type="InterPro" id="IPR005311">
    <property type="entry name" value="PBP_dimer"/>
</dbReference>
<protein>
    <submittedName>
        <fullName evidence="6">Penicillin binding protein 2B</fullName>
    </submittedName>
</protein>
<comment type="similarity">
    <text evidence="2">Belongs to the transpeptidase family.</text>
</comment>
<dbReference type="InterPro" id="IPR012338">
    <property type="entry name" value="Beta-lactam/transpept-like"/>
</dbReference>
<feature type="domain" description="PASTA" evidence="5">
    <location>
        <begin position="657"/>
        <end position="716"/>
    </location>
</feature>
<dbReference type="GO" id="GO:0005886">
    <property type="term" value="C:plasma membrane"/>
    <property type="evidence" value="ECO:0007669"/>
    <property type="project" value="UniProtKB-SubCell"/>
</dbReference>
<evidence type="ECO:0000313" key="6">
    <source>
        <dbReference type="EMBL" id="KRL96009.1"/>
    </source>
</evidence>
<evidence type="ECO:0000256" key="1">
    <source>
        <dbReference type="ARBA" id="ARBA00004162"/>
    </source>
</evidence>
<dbReference type="InterPro" id="IPR050515">
    <property type="entry name" value="Beta-lactam/transpept"/>
</dbReference>
<dbReference type="Pfam" id="PF00905">
    <property type="entry name" value="Transpeptidase"/>
    <property type="match status" value="1"/>
</dbReference>
<dbReference type="CDD" id="cd06575">
    <property type="entry name" value="PASTA_Pbp2x-like_2"/>
    <property type="match status" value="1"/>
</dbReference>
<dbReference type="OrthoDB" id="9804124at2"/>
<dbReference type="Gene3D" id="3.30.70.2110">
    <property type="match status" value="1"/>
</dbReference>
<evidence type="ECO:0000313" key="7">
    <source>
        <dbReference type="Proteomes" id="UP000051084"/>
    </source>
</evidence>
<comment type="subcellular location">
    <subcellularLocation>
        <location evidence="1">Cell membrane</location>
        <topology evidence="1">Single-pass membrane protein</topology>
    </subcellularLocation>
</comment>
<organism evidence="6 7">
    <name type="scientific">Limosilactobacillus equigenerosi DSM 18793 = JCM 14505</name>
    <dbReference type="NCBI Taxonomy" id="1423742"/>
    <lineage>
        <taxon>Bacteria</taxon>
        <taxon>Bacillati</taxon>
        <taxon>Bacillota</taxon>
        <taxon>Bacilli</taxon>
        <taxon>Lactobacillales</taxon>
        <taxon>Lactobacillaceae</taxon>
        <taxon>Limosilactobacillus</taxon>
    </lineage>
</organism>
<dbReference type="InterPro" id="IPR001460">
    <property type="entry name" value="PCN-bd_Tpept"/>
</dbReference>
<dbReference type="PATRIC" id="fig|1423742.4.peg.736"/>
<dbReference type="RefSeq" id="WP_056995374.1">
    <property type="nucleotide sequence ID" value="NZ_AZGC01000014.1"/>
</dbReference>
<keyword evidence="4" id="KW-0812">Transmembrane</keyword>
<dbReference type="Gene3D" id="3.40.710.10">
    <property type="entry name" value="DD-peptidase/beta-lactamase superfamily"/>
    <property type="match status" value="1"/>
</dbReference>